<feature type="compositionally biased region" description="Basic and acidic residues" evidence="9">
    <location>
        <begin position="288"/>
        <end position="297"/>
    </location>
</feature>
<feature type="compositionally biased region" description="Gly residues" evidence="9">
    <location>
        <begin position="16"/>
        <end position="26"/>
    </location>
</feature>
<keyword evidence="4" id="KW-0547">Nucleotide-binding</keyword>
<feature type="compositionally biased region" description="Low complexity" evidence="9">
    <location>
        <begin position="108"/>
        <end position="125"/>
    </location>
</feature>
<feature type="compositionally biased region" description="Basic residues" evidence="9">
    <location>
        <begin position="470"/>
        <end position="483"/>
    </location>
</feature>
<keyword evidence="12" id="KW-1185">Reference proteome</keyword>
<evidence type="ECO:0000256" key="3">
    <source>
        <dbReference type="ARBA" id="ARBA00022679"/>
    </source>
</evidence>
<feature type="region of interest" description="Disordered" evidence="9">
    <location>
        <begin position="459"/>
        <end position="491"/>
    </location>
</feature>
<feature type="compositionally biased region" description="Basic and acidic residues" evidence="9">
    <location>
        <begin position="168"/>
        <end position="185"/>
    </location>
</feature>
<dbReference type="AlphaFoldDB" id="A0A9W7Y6C1"/>
<feature type="compositionally biased region" description="Polar residues" evidence="9">
    <location>
        <begin position="750"/>
        <end position="772"/>
    </location>
</feature>
<dbReference type="GO" id="GO:0035556">
    <property type="term" value="P:intracellular signal transduction"/>
    <property type="evidence" value="ECO:0007669"/>
    <property type="project" value="TreeGrafter"/>
</dbReference>
<evidence type="ECO:0000256" key="8">
    <source>
        <dbReference type="ARBA" id="ARBA00048679"/>
    </source>
</evidence>
<keyword evidence="3" id="KW-0808">Transferase</keyword>
<feature type="compositionally biased region" description="Basic residues" evidence="9">
    <location>
        <begin position="299"/>
        <end position="321"/>
    </location>
</feature>
<dbReference type="Gene3D" id="3.30.200.20">
    <property type="entry name" value="Phosphorylase Kinase, domain 1"/>
    <property type="match status" value="1"/>
</dbReference>
<evidence type="ECO:0000256" key="5">
    <source>
        <dbReference type="ARBA" id="ARBA00022777"/>
    </source>
</evidence>
<dbReference type="PANTHER" id="PTHR24419">
    <property type="entry name" value="INTERLEUKIN-1 RECEPTOR-ASSOCIATED KINASE"/>
    <property type="match status" value="1"/>
</dbReference>
<dbReference type="Pfam" id="PF12330">
    <property type="entry name" value="Haspin_kinase"/>
    <property type="match status" value="1"/>
</dbReference>
<feature type="compositionally biased region" description="Basic and acidic residues" evidence="9">
    <location>
        <begin position="580"/>
        <end position="592"/>
    </location>
</feature>
<feature type="compositionally biased region" description="Polar residues" evidence="9">
    <location>
        <begin position="198"/>
        <end position="219"/>
    </location>
</feature>
<dbReference type="GO" id="GO:0005634">
    <property type="term" value="C:nucleus"/>
    <property type="evidence" value="ECO:0007669"/>
    <property type="project" value="TreeGrafter"/>
</dbReference>
<organism evidence="11 12">
    <name type="scientific">Coemansia erecta</name>
    <dbReference type="NCBI Taxonomy" id="147472"/>
    <lineage>
        <taxon>Eukaryota</taxon>
        <taxon>Fungi</taxon>
        <taxon>Fungi incertae sedis</taxon>
        <taxon>Zoopagomycota</taxon>
        <taxon>Kickxellomycotina</taxon>
        <taxon>Kickxellomycetes</taxon>
        <taxon>Kickxellales</taxon>
        <taxon>Kickxellaceae</taxon>
        <taxon>Coemansia</taxon>
    </lineage>
</organism>
<protein>
    <recommendedName>
        <fullName evidence="1">non-specific serine/threonine protein kinase</fullName>
        <ecNumber evidence="1">2.7.11.1</ecNumber>
    </recommendedName>
</protein>
<evidence type="ECO:0000313" key="12">
    <source>
        <dbReference type="Proteomes" id="UP001149813"/>
    </source>
</evidence>
<dbReference type="GO" id="GO:0000278">
    <property type="term" value="P:mitotic cell cycle"/>
    <property type="evidence" value="ECO:0007669"/>
    <property type="project" value="TreeGrafter"/>
</dbReference>
<accession>A0A9W7Y6C1</accession>
<feature type="compositionally biased region" description="Polar residues" evidence="9">
    <location>
        <begin position="636"/>
        <end position="645"/>
    </location>
</feature>
<keyword evidence="6" id="KW-0067">ATP-binding</keyword>
<feature type="region of interest" description="Disordered" evidence="9">
    <location>
        <begin position="67"/>
        <end position="339"/>
    </location>
</feature>
<dbReference type="PANTHER" id="PTHR24419:SF18">
    <property type="entry name" value="SERINE_THREONINE-PROTEIN KINASE HASPIN"/>
    <property type="match status" value="1"/>
</dbReference>
<comment type="catalytic activity">
    <reaction evidence="7">
        <text>L-threonyl-[protein] + ATP = O-phospho-L-threonyl-[protein] + ADP + H(+)</text>
        <dbReference type="Rhea" id="RHEA:46608"/>
        <dbReference type="Rhea" id="RHEA-COMP:11060"/>
        <dbReference type="Rhea" id="RHEA-COMP:11605"/>
        <dbReference type="ChEBI" id="CHEBI:15378"/>
        <dbReference type="ChEBI" id="CHEBI:30013"/>
        <dbReference type="ChEBI" id="CHEBI:30616"/>
        <dbReference type="ChEBI" id="CHEBI:61977"/>
        <dbReference type="ChEBI" id="CHEBI:456216"/>
        <dbReference type="EC" id="2.7.11.1"/>
    </reaction>
</comment>
<feature type="compositionally biased region" description="Polar residues" evidence="9">
    <location>
        <begin position="725"/>
        <end position="734"/>
    </location>
</feature>
<proteinExistence type="predicted"/>
<dbReference type="GO" id="GO:0005524">
    <property type="term" value="F:ATP binding"/>
    <property type="evidence" value="ECO:0007669"/>
    <property type="project" value="UniProtKB-KW"/>
</dbReference>
<evidence type="ECO:0000313" key="11">
    <source>
        <dbReference type="EMBL" id="KAJ1725347.1"/>
    </source>
</evidence>
<dbReference type="SMART" id="SM01331">
    <property type="entry name" value="DUF3635"/>
    <property type="match status" value="1"/>
</dbReference>
<reference evidence="11" key="1">
    <citation type="submission" date="2022-07" db="EMBL/GenBank/DDBJ databases">
        <title>Phylogenomic reconstructions and comparative analyses of Kickxellomycotina fungi.</title>
        <authorList>
            <person name="Reynolds N.K."/>
            <person name="Stajich J.E."/>
            <person name="Barry K."/>
            <person name="Grigoriev I.V."/>
            <person name="Crous P."/>
            <person name="Smith M.E."/>
        </authorList>
    </citation>
    <scope>NUCLEOTIDE SEQUENCE</scope>
    <source>
        <strain evidence="11">NBRC 32514</strain>
    </source>
</reference>
<name>A0A9W7Y6C1_9FUNG</name>
<evidence type="ECO:0000259" key="10">
    <source>
        <dbReference type="SMART" id="SM01331"/>
    </source>
</evidence>
<keyword evidence="5" id="KW-0418">Kinase</keyword>
<gene>
    <name evidence="11" type="ORF">LPJ53_000479</name>
</gene>
<dbReference type="GO" id="GO:0072354">
    <property type="term" value="F:histone H3T3 kinase activity"/>
    <property type="evidence" value="ECO:0007669"/>
    <property type="project" value="TreeGrafter"/>
</dbReference>
<evidence type="ECO:0000256" key="7">
    <source>
        <dbReference type="ARBA" id="ARBA00047899"/>
    </source>
</evidence>
<dbReference type="GO" id="GO:0005737">
    <property type="term" value="C:cytoplasm"/>
    <property type="evidence" value="ECO:0007669"/>
    <property type="project" value="TreeGrafter"/>
</dbReference>
<dbReference type="SUPFAM" id="SSF56112">
    <property type="entry name" value="Protein kinase-like (PK-like)"/>
    <property type="match status" value="1"/>
</dbReference>
<evidence type="ECO:0000256" key="1">
    <source>
        <dbReference type="ARBA" id="ARBA00012513"/>
    </source>
</evidence>
<dbReference type="Proteomes" id="UP001149813">
    <property type="component" value="Unassembled WGS sequence"/>
</dbReference>
<dbReference type="Gene3D" id="1.10.510.10">
    <property type="entry name" value="Transferase(Phosphotransferase) domain 1"/>
    <property type="match status" value="1"/>
</dbReference>
<evidence type="ECO:0000256" key="4">
    <source>
        <dbReference type="ARBA" id="ARBA00022741"/>
    </source>
</evidence>
<feature type="compositionally biased region" description="Polar residues" evidence="9">
    <location>
        <begin position="510"/>
        <end position="524"/>
    </location>
</feature>
<comment type="caution">
    <text evidence="11">The sequence shown here is derived from an EMBL/GenBank/DDBJ whole genome shotgun (WGS) entry which is preliminary data.</text>
</comment>
<evidence type="ECO:0000256" key="2">
    <source>
        <dbReference type="ARBA" id="ARBA00022527"/>
    </source>
</evidence>
<evidence type="ECO:0000256" key="9">
    <source>
        <dbReference type="SAM" id="MobiDB-lite"/>
    </source>
</evidence>
<keyword evidence="2" id="KW-0723">Serine/threonine-protein kinase</keyword>
<dbReference type="OrthoDB" id="5327538at2759"/>
<sequence length="1242" mass="135942">MDYSRSRVRLGVNSSFGGGASAGSGGRPTMVKTYGRIKQRIANRESKVTEEFARVASARSIVADLLDSSSSDSDFENERTKPEPVLPPQPPKPAAAPKAPPKAKRSAKPAVPKSRSTSKADSTAKAKSRAKTKAIENVESIEAASIDSHSTVSSPIDAPACEPMDVEPVTKDTKTKPKSRPDTTTKARSRAKAKTKTIESTEPANATSIDPQPADSTSIDIVVSDPADVEAATKDTNTKPTSRLKPASKPKSKTVPKTTSKTTSKAKSKPKVEKKDEPEDKDELPVPDEPKVPETKPKPVPKAKAKPKAKPKAKSKSKSKAKAKEPNALDTNADPEPEAVEVAIPATKVLDSTPQLVSLPTPVSRSRSSSIGAIAEAAPSKEYAQIRVQTDIPTEPYAVFCEPQTEKELTPVSTELSGQDIQVIPQTPVNTCSPVVAVHTPKPDLVDILSISGISERLAAAPSPISSGRVSKRRATRPKRSTMVRKLSDMVLMDDQLDDKQMCVDKQPHPSAQVSTDAPAQPISSDLEHARPEQQQQPGPVTDSDMHSDTPVQDGKRKRTEAELPSPASQPQTPDAENEALERDGESDREDLSEPEEQPQRRLMGTRTIRFKAPPNAQIQTFELDEEDQPLDQPPNGDSTQQVHTQVDLVEDADSTPLSLDELSVPQQVQPMATPQRKKPRRLTSGPADTPHSPSRMATPHRVVYSPVHPTTVIKPRGDAGLAASRNSLDQMPQTPAPKQADRTAFSLDGDSTQGKAGNSGQPRLSSGSNSGDADAEMEETTRLPFLPARRYVQKTHILAACGQTAPIDWVSGGLKACGVLHPEVDASQYTEKQIGDIESEAGLCKIGEATYSEVFSAQWRHVSRTRYDKFNSKKGSVKGERLMKVALKIIPFGNTSVKSGTGEPQTTLRDLYQEIGATLALSRLSERERAKLQEARLQVNTPLKPKERELGANFVKAFRVCICQGPLPAPLLRAWDRWKVENPSLCENIRPDYYPRNQLFAVFVLEMGGETLENASISTWKEARSIIRQLALSMALAERHNRFEHRDLHWGNIMVARSNSNLTFLYQLPPASGRVKPTLLSIPSYKVRCTIIDYTLSRLHIDNDDSENSGTKPAKYNPADNVFYVDLKDEALFQGEGDIQYDVYRQMRVCSKSKWSEFCPQTNVYWLVYALDKILTTKSPKIQEELRAFAENKLGSALAAAPADVRRAAGQELLCRWIAEFRQCQSSTQVLKCALLDLYKS</sequence>
<dbReference type="EC" id="2.7.11.1" evidence="1"/>
<comment type="catalytic activity">
    <reaction evidence="8">
        <text>L-seryl-[protein] + ATP = O-phospho-L-seryl-[protein] + ADP + H(+)</text>
        <dbReference type="Rhea" id="RHEA:17989"/>
        <dbReference type="Rhea" id="RHEA-COMP:9863"/>
        <dbReference type="Rhea" id="RHEA-COMP:11604"/>
        <dbReference type="ChEBI" id="CHEBI:15378"/>
        <dbReference type="ChEBI" id="CHEBI:29999"/>
        <dbReference type="ChEBI" id="CHEBI:30616"/>
        <dbReference type="ChEBI" id="CHEBI:83421"/>
        <dbReference type="ChEBI" id="CHEBI:456216"/>
        <dbReference type="EC" id="2.7.11.1"/>
    </reaction>
</comment>
<dbReference type="InterPro" id="IPR011009">
    <property type="entry name" value="Kinase-like_dom_sf"/>
</dbReference>
<feature type="compositionally biased region" description="Pro residues" evidence="9">
    <location>
        <begin position="84"/>
        <end position="100"/>
    </location>
</feature>
<evidence type="ECO:0000256" key="6">
    <source>
        <dbReference type="ARBA" id="ARBA00022840"/>
    </source>
</evidence>
<feature type="domain" description="Serine/threonine-protein kinase haspin C-terminal" evidence="10">
    <location>
        <begin position="1131"/>
        <end position="1208"/>
    </location>
</feature>
<dbReference type="InterPro" id="IPR024604">
    <property type="entry name" value="GSG2_C"/>
</dbReference>
<feature type="region of interest" description="Disordered" evidence="9">
    <location>
        <begin position="1"/>
        <end position="31"/>
    </location>
</feature>
<dbReference type="EMBL" id="JANBOJ010000007">
    <property type="protein sequence ID" value="KAJ1725347.1"/>
    <property type="molecule type" value="Genomic_DNA"/>
</dbReference>
<feature type="region of interest" description="Disordered" evidence="9">
    <location>
        <begin position="506"/>
        <end position="779"/>
    </location>
</feature>